<name>A0A835DMU3_TETSI</name>
<evidence type="ECO:0000313" key="2">
    <source>
        <dbReference type="Proteomes" id="UP000655225"/>
    </source>
</evidence>
<evidence type="ECO:0000313" key="1">
    <source>
        <dbReference type="EMBL" id="KAF8405932.1"/>
    </source>
</evidence>
<proteinExistence type="predicted"/>
<accession>A0A835DMU3</accession>
<dbReference type="AlphaFoldDB" id="A0A835DMU3"/>
<dbReference type="Proteomes" id="UP000655225">
    <property type="component" value="Unassembled WGS sequence"/>
</dbReference>
<organism evidence="1 2">
    <name type="scientific">Tetracentron sinense</name>
    <name type="common">Spur-leaf</name>
    <dbReference type="NCBI Taxonomy" id="13715"/>
    <lineage>
        <taxon>Eukaryota</taxon>
        <taxon>Viridiplantae</taxon>
        <taxon>Streptophyta</taxon>
        <taxon>Embryophyta</taxon>
        <taxon>Tracheophyta</taxon>
        <taxon>Spermatophyta</taxon>
        <taxon>Magnoliopsida</taxon>
        <taxon>Trochodendrales</taxon>
        <taxon>Trochodendraceae</taxon>
        <taxon>Tetracentron</taxon>
    </lineage>
</organism>
<comment type="caution">
    <text evidence="1">The sequence shown here is derived from an EMBL/GenBank/DDBJ whole genome shotgun (WGS) entry which is preliminary data.</text>
</comment>
<dbReference type="EMBL" id="JABCRI010000005">
    <property type="protein sequence ID" value="KAF8405932.1"/>
    <property type="molecule type" value="Genomic_DNA"/>
</dbReference>
<keyword evidence="2" id="KW-1185">Reference proteome</keyword>
<gene>
    <name evidence="1" type="ORF">HHK36_008010</name>
</gene>
<reference evidence="1 2" key="1">
    <citation type="submission" date="2020-04" db="EMBL/GenBank/DDBJ databases">
        <title>Plant Genome Project.</title>
        <authorList>
            <person name="Zhang R.-G."/>
        </authorList>
    </citation>
    <scope>NUCLEOTIDE SEQUENCE [LARGE SCALE GENOMIC DNA]</scope>
    <source>
        <strain evidence="1">YNK0</strain>
        <tissue evidence="1">Leaf</tissue>
    </source>
</reference>
<protein>
    <submittedName>
        <fullName evidence="1">Uncharacterized protein</fullName>
    </submittedName>
</protein>
<sequence length="122" mass="13828">MSPLEELHIDVGSSVPEMAGSKRFQKKRIRGKMRETLLEDIIQEGCKDDPKSGSQNRRGLNLLDMVAEYETGNKLSTGQNKHPRDGVLAEHEVEDHKRYDFKEKKLVEFAADNGFAINESVL</sequence>